<dbReference type="CDD" id="cd02024">
    <property type="entry name" value="NRK1"/>
    <property type="match status" value="1"/>
</dbReference>
<protein>
    <submittedName>
        <fullName evidence="1">Nicotinamide riboside kinase 2</fullName>
    </submittedName>
</protein>
<dbReference type="Gene3D" id="3.40.50.300">
    <property type="entry name" value="P-loop containing nucleotide triphosphate hydrolases"/>
    <property type="match status" value="1"/>
</dbReference>
<keyword evidence="2" id="KW-1185">Reference proteome</keyword>
<proteinExistence type="predicted"/>
<dbReference type="PANTHER" id="PTHR10285">
    <property type="entry name" value="URIDINE KINASE"/>
    <property type="match status" value="1"/>
</dbReference>
<dbReference type="Ensembl" id="ENSEBUT00000020494.1">
    <property type="protein sequence ID" value="ENSEBUP00000019918.1"/>
    <property type="gene ID" value="ENSEBUG00000012375.1"/>
</dbReference>
<evidence type="ECO:0000313" key="2">
    <source>
        <dbReference type="Proteomes" id="UP000694388"/>
    </source>
</evidence>
<accession>A0A8C4QT95</accession>
<dbReference type="Proteomes" id="UP000694388">
    <property type="component" value="Unplaced"/>
</dbReference>
<evidence type="ECO:0000313" key="1">
    <source>
        <dbReference type="Ensembl" id="ENSEBUP00000019918.1"/>
    </source>
</evidence>
<organism evidence="1 2">
    <name type="scientific">Eptatretus burgeri</name>
    <name type="common">Inshore hagfish</name>
    <dbReference type="NCBI Taxonomy" id="7764"/>
    <lineage>
        <taxon>Eukaryota</taxon>
        <taxon>Metazoa</taxon>
        <taxon>Chordata</taxon>
        <taxon>Craniata</taxon>
        <taxon>Vertebrata</taxon>
        <taxon>Cyclostomata</taxon>
        <taxon>Myxini</taxon>
        <taxon>Myxiniformes</taxon>
        <taxon>Myxinidae</taxon>
        <taxon>Eptatretinae</taxon>
        <taxon>Eptatretus</taxon>
    </lineage>
</organism>
<dbReference type="InterPro" id="IPR027417">
    <property type="entry name" value="P-loop_NTPase"/>
</dbReference>
<reference evidence="1" key="2">
    <citation type="submission" date="2025-09" db="UniProtKB">
        <authorList>
            <consortium name="Ensembl"/>
        </authorList>
    </citation>
    <scope>IDENTIFICATION</scope>
</reference>
<dbReference type="AlphaFoldDB" id="A0A8C4QT95"/>
<name>A0A8C4QT95_EPTBU</name>
<dbReference type="GeneTree" id="ENSGT00940000159842"/>
<sequence length="236" mass="27687">MIPLQTLEQSRNGRSLNRFAMTLVVWHRVTNGGKTTLAQRLLSAFPRCRIIHQDTFFKPQEQVTIGEDGFCQYDDGCDGCHVGTPSCPKKKLQTNPSLPARVLNALDMDAMVNEIQRWMNTEDMERPRLLIVEGFLLYTYLPLVTVFDRRYFIQVPYEESKRRRSTRCYDPPDPYGYFDGHVWPMYKLNRRQMEEKQVDVVYLDGTQPREDLFDHVSKDIKELLVNCNNESCSRKH</sequence>
<dbReference type="SUPFAM" id="SSF52540">
    <property type="entry name" value="P-loop containing nucleoside triphosphate hydrolases"/>
    <property type="match status" value="1"/>
</dbReference>
<reference evidence="1" key="1">
    <citation type="submission" date="2025-08" db="UniProtKB">
        <authorList>
            <consortium name="Ensembl"/>
        </authorList>
    </citation>
    <scope>IDENTIFICATION</scope>
</reference>